<dbReference type="InterPro" id="IPR029028">
    <property type="entry name" value="Alpha/beta_knot_MTases"/>
</dbReference>
<feature type="domain" description="tRNA/rRNA methyltransferase SpoU type" evidence="3">
    <location>
        <begin position="1246"/>
        <end position="1388"/>
    </location>
</feature>
<dbReference type="GO" id="GO:0003723">
    <property type="term" value="F:RNA binding"/>
    <property type="evidence" value="ECO:0007669"/>
    <property type="project" value="InterPro"/>
</dbReference>
<dbReference type="Gene3D" id="3.40.1280.10">
    <property type="match status" value="1"/>
</dbReference>
<dbReference type="FunFam" id="3.40.1280.10:FF:000022">
    <property type="entry name" value="Trm3p"/>
    <property type="match status" value="1"/>
</dbReference>
<proteinExistence type="predicted"/>
<dbReference type="InterPro" id="IPR001537">
    <property type="entry name" value="SpoU_MeTrfase"/>
</dbReference>
<dbReference type="GeneID" id="8292817"/>
<dbReference type="Proteomes" id="UP000002036">
    <property type="component" value="Chromosome F"/>
</dbReference>
<evidence type="ECO:0000256" key="2">
    <source>
        <dbReference type="ARBA" id="ARBA00022679"/>
    </source>
</evidence>
<dbReference type="OMA" id="VTADRWM"/>
<dbReference type="GO" id="GO:0030488">
    <property type="term" value="P:tRNA methylation"/>
    <property type="evidence" value="ECO:0007669"/>
    <property type="project" value="InterPro"/>
</dbReference>
<dbReference type="OrthoDB" id="241340at2759"/>
<dbReference type="STRING" id="559295.C5DL22"/>
<keyword evidence="1" id="KW-0489">Methyltransferase</keyword>
<name>C5DL22_LACTC</name>
<dbReference type="EMBL" id="CU928170">
    <property type="protein sequence ID" value="CAR24173.1"/>
    <property type="molecule type" value="Genomic_DNA"/>
</dbReference>
<evidence type="ECO:0000313" key="5">
    <source>
        <dbReference type="Proteomes" id="UP000002036"/>
    </source>
</evidence>
<dbReference type="RefSeq" id="XP_002554610.1">
    <property type="nucleotide sequence ID" value="XM_002554564.1"/>
</dbReference>
<dbReference type="HOGENOM" id="CLU_005519_0_0_1"/>
<dbReference type="CDD" id="cd18091">
    <property type="entry name" value="SpoU-like_TRM3-like"/>
    <property type="match status" value="1"/>
</dbReference>
<evidence type="ECO:0000259" key="3">
    <source>
        <dbReference type="Pfam" id="PF00588"/>
    </source>
</evidence>
<dbReference type="Pfam" id="PF00588">
    <property type="entry name" value="SpoU_methylase"/>
    <property type="match status" value="1"/>
</dbReference>
<dbReference type="PANTHER" id="PTHR12029:SF11">
    <property type="entry name" value="METHYLTRANSFERASE TARBP1-RELATED"/>
    <property type="match status" value="1"/>
</dbReference>
<protein>
    <submittedName>
        <fullName evidence="4">KLTH0F09350p</fullName>
    </submittedName>
</protein>
<keyword evidence="2" id="KW-0808">Transferase</keyword>
<dbReference type="PANTHER" id="PTHR12029">
    <property type="entry name" value="RNA METHYLTRANSFERASE"/>
    <property type="match status" value="1"/>
</dbReference>
<reference evidence="4 5" key="1">
    <citation type="journal article" date="2009" name="Genome Res.">
        <title>Comparative genomics of protoploid Saccharomycetaceae.</title>
        <authorList>
            <consortium name="The Genolevures Consortium"/>
            <person name="Souciet J.-L."/>
            <person name="Dujon B."/>
            <person name="Gaillardin C."/>
            <person name="Johnston M."/>
            <person name="Baret P.V."/>
            <person name="Cliften P."/>
            <person name="Sherman D.J."/>
            <person name="Weissenbach J."/>
            <person name="Westhof E."/>
            <person name="Wincker P."/>
            <person name="Jubin C."/>
            <person name="Poulain J."/>
            <person name="Barbe V."/>
            <person name="Segurens B."/>
            <person name="Artiguenave F."/>
            <person name="Anthouard V."/>
            <person name="Vacherie B."/>
            <person name="Val M.-E."/>
            <person name="Fulton R.S."/>
            <person name="Minx P."/>
            <person name="Wilson R."/>
            <person name="Durrens P."/>
            <person name="Jean G."/>
            <person name="Marck C."/>
            <person name="Martin T."/>
            <person name="Nikolski M."/>
            <person name="Rolland T."/>
            <person name="Seret M.-L."/>
            <person name="Casaregola S."/>
            <person name="Despons L."/>
            <person name="Fairhead C."/>
            <person name="Fischer G."/>
            <person name="Lafontaine I."/>
            <person name="Leh V."/>
            <person name="Lemaire M."/>
            <person name="de Montigny J."/>
            <person name="Neuveglise C."/>
            <person name="Thierry A."/>
            <person name="Blanc-Lenfle I."/>
            <person name="Bleykasten C."/>
            <person name="Diffels J."/>
            <person name="Fritsch E."/>
            <person name="Frangeul L."/>
            <person name="Goeffon A."/>
            <person name="Jauniaux N."/>
            <person name="Kachouri-Lafond R."/>
            <person name="Payen C."/>
            <person name="Potier S."/>
            <person name="Pribylova L."/>
            <person name="Ozanne C."/>
            <person name="Richard G.-F."/>
            <person name="Sacerdot C."/>
            <person name="Straub M.-L."/>
            <person name="Talla E."/>
        </authorList>
    </citation>
    <scope>NUCLEOTIDE SEQUENCE [LARGE SCALE GENOMIC DNA]</scope>
    <source>
        <strain evidence="5">ATCC 56472 / CBS 6340 / NRRL Y-8284</strain>
    </source>
</reference>
<dbReference type="SUPFAM" id="SSF75217">
    <property type="entry name" value="alpha/beta knot"/>
    <property type="match status" value="1"/>
</dbReference>
<evidence type="ECO:0000313" key="4">
    <source>
        <dbReference type="EMBL" id="CAR24173.1"/>
    </source>
</evidence>
<dbReference type="InterPro" id="IPR044748">
    <property type="entry name" value="Trm3/TARBP1_C"/>
</dbReference>
<dbReference type="GO" id="GO:0016423">
    <property type="term" value="F:tRNA (guanine) methyltransferase activity"/>
    <property type="evidence" value="ECO:0007669"/>
    <property type="project" value="InterPro"/>
</dbReference>
<dbReference type="InterPro" id="IPR029026">
    <property type="entry name" value="tRNA_m1G_MTases_N"/>
</dbReference>
<gene>
    <name evidence="4" type="ordered locus">KLTH0F09350g</name>
</gene>
<dbReference type="InterPro" id="IPR045330">
    <property type="entry name" value="TRM3/TARBP1"/>
</dbReference>
<evidence type="ECO:0000256" key="1">
    <source>
        <dbReference type="ARBA" id="ARBA00022603"/>
    </source>
</evidence>
<organism evidence="4 5">
    <name type="scientific">Lachancea thermotolerans (strain ATCC 56472 / CBS 6340 / NRRL Y-8284)</name>
    <name type="common">Yeast</name>
    <name type="synonym">Kluyveromyces thermotolerans</name>
    <dbReference type="NCBI Taxonomy" id="559295"/>
    <lineage>
        <taxon>Eukaryota</taxon>
        <taxon>Fungi</taxon>
        <taxon>Dikarya</taxon>
        <taxon>Ascomycota</taxon>
        <taxon>Saccharomycotina</taxon>
        <taxon>Saccharomycetes</taxon>
        <taxon>Saccharomycetales</taxon>
        <taxon>Saccharomycetaceae</taxon>
        <taxon>Lachancea</taxon>
    </lineage>
</organism>
<dbReference type="KEGG" id="lth:KLTH0F09350g"/>
<dbReference type="FunCoup" id="C5DL22">
    <property type="interactions" value="184"/>
</dbReference>
<dbReference type="InParanoid" id="C5DL22"/>
<accession>C5DL22</accession>
<sequence>MSTNKLIGKYFPIEKQTELLQTLSTNEEFGEMFEVLGTMEFGKEALEVATQCTTEQVLKGFKGHNETEEWDVSKLRELAKLTSKLPNTFAALQEWIVGILDQNLQAPNDTNVKMLLEFLEQTHMFSEGQELPKSAKLDKQLVKLMQADDPQLAEISSKILKWKILDLSQKCMEDEEFDLFVWDELRKVFTCNTDTLKLKNGYLFILRFLMEDKISQRLHDFIVSDLFWESLKRGLEHDVHDLRKFSLSILKLTLQKLSPKDSFTNNWIQWKPELYAENIAAWKRFTTLYEIVALDTALNQFEAASADILDLFENKLLNPSWVLVIFSTGLKASMESVRRHTVRLMLRIKDKSVFQTSLNELSTVFLPAAMYAPYFSVIEKKCPYGELVSQFVAELVLHICEMEPKSGPFEMILAILSCLYQQRTSFEPAKIYIILGLYGALRQAKARSIGGSHIELIAKSFESESEDDVFEITLQTTYLKLLMHIEVDISPYTWIDALSRHVKAKGGSYRYIAPLIDDLIDVSVQCFDKNQIQDIFSDYDHEDSTFKTIAYLIFGTVPSAIEPSFLKELSKYGEVQTQFNENFSLLLSELISAKPPNSTYQGSHELSKLPVFGPSAWCTVDLHPLYQSLLNDFDAAKFKFFVCSYQQTVEHTMSTLDLNLDDLLKLYAFLKRHCQENVSKGFKYKDSIYGDFFMFLLSFLKCYALELNTSSKSNELDSILESLSSNVLRDNGNYQGNLAIIKVLHYLLSNYVTPRIQDFECEPQDDEAIVFQVVQILCSIWDSTSDERLVLNQKDLHLSFIECIFHPSVFFFALTYKDLELALAGTLSKYGKSIIQHSYSRRTLLPVLSQQINAFMEVYGKNLEWKQHNNDWLIVLMFEVFTQHQVNVNGFRLKPIIAKAFDEQIERLGGHSMGLYERVYKLPEVSARVFIISALLNANDEFKEKALDYMLNNDENLLKAKKSTDGPEELGRLLKWQLLLLTVKSVDHVTLSKYVEEKVLPSIITEASPLVRAYMEWISAIDLTQTYSEAHPLNNEDALFDMLKDHSRPLISITAERILFIALKGLSAGTFCDRLLQRFIAELILNCTSNKPLIRHFSNSLMLSFWPAFENLLKEGTLRNVLKNLYDNAQKTQVHGQFRLGDAIIWDADTDFTLTNIFGGVILKSTDHDVPYIESATFRRFLTCVDNVPVGQDQKHLWLKKRTRPKQEAEVSLQKDSPLQTKSGAWETVMDIDNQSSAVTVKRSPLIVIASLVDKAPNLGGICRLCDVLGAGLLTVHDIRIKNHPQFKSVAVTADRWMPMEAVTTQDITKFMRSKKQEGYTLIGLEQTDKSIQLDNKFQFPPKSLILLGTESEGIPGHLLSELDLCLEIKQSGVIRSMNIQTATAVIVHAYSAQHT</sequence>
<keyword evidence="5" id="KW-1185">Reference proteome</keyword>
<dbReference type="eggNOG" id="KOG0839">
    <property type="taxonomic scope" value="Eukaryota"/>
</dbReference>